<feature type="compositionally biased region" description="Polar residues" evidence="1">
    <location>
        <begin position="197"/>
        <end position="217"/>
    </location>
</feature>
<dbReference type="Proteomes" id="UP001519460">
    <property type="component" value="Unassembled WGS sequence"/>
</dbReference>
<keyword evidence="3" id="KW-1185">Reference proteome</keyword>
<reference evidence="2 3" key="1">
    <citation type="journal article" date="2023" name="Sci. Data">
        <title>Genome assembly of the Korean intertidal mud-creeper Batillaria attramentaria.</title>
        <authorList>
            <person name="Patra A.K."/>
            <person name="Ho P.T."/>
            <person name="Jun S."/>
            <person name="Lee S.J."/>
            <person name="Kim Y."/>
            <person name="Won Y.J."/>
        </authorList>
    </citation>
    <scope>NUCLEOTIDE SEQUENCE [LARGE SCALE GENOMIC DNA]</scope>
    <source>
        <strain evidence="2">Wonlab-2016</strain>
    </source>
</reference>
<feature type="region of interest" description="Disordered" evidence="1">
    <location>
        <begin position="1"/>
        <end position="299"/>
    </location>
</feature>
<organism evidence="2 3">
    <name type="scientific">Batillaria attramentaria</name>
    <dbReference type="NCBI Taxonomy" id="370345"/>
    <lineage>
        <taxon>Eukaryota</taxon>
        <taxon>Metazoa</taxon>
        <taxon>Spiralia</taxon>
        <taxon>Lophotrochozoa</taxon>
        <taxon>Mollusca</taxon>
        <taxon>Gastropoda</taxon>
        <taxon>Caenogastropoda</taxon>
        <taxon>Sorbeoconcha</taxon>
        <taxon>Cerithioidea</taxon>
        <taxon>Batillariidae</taxon>
        <taxon>Batillaria</taxon>
    </lineage>
</organism>
<name>A0ABD0KSU2_9CAEN</name>
<dbReference type="EMBL" id="JACVVK020000130">
    <property type="protein sequence ID" value="KAK7490141.1"/>
    <property type="molecule type" value="Genomic_DNA"/>
</dbReference>
<feature type="compositionally biased region" description="Basic and acidic residues" evidence="1">
    <location>
        <begin position="69"/>
        <end position="98"/>
    </location>
</feature>
<comment type="caution">
    <text evidence="2">The sequence shown here is derived from an EMBL/GenBank/DDBJ whole genome shotgun (WGS) entry which is preliminary data.</text>
</comment>
<feature type="compositionally biased region" description="Polar residues" evidence="1">
    <location>
        <begin position="110"/>
        <end position="120"/>
    </location>
</feature>
<accession>A0ABD0KSU2</accession>
<evidence type="ECO:0000313" key="3">
    <source>
        <dbReference type="Proteomes" id="UP001519460"/>
    </source>
</evidence>
<feature type="compositionally biased region" description="Polar residues" evidence="1">
    <location>
        <begin position="14"/>
        <end position="33"/>
    </location>
</feature>
<feature type="compositionally biased region" description="Basic and acidic residues" evidence="1">
    <location>
        <begin position="218"/>
        <end position="230"/>
    </location>
</feature>
<evidence type="ECO:0000256" key="1">
    <source>
        <dbReference type="SAM" id="MobiDB-lite"/>
    </source>
</evidence>
<evidence type="ECO:0000313" key="2">
    <source>
        <dbReference type="EMBL" id="KAK7490141.1"/>
    </source>
</evidence>
<dbReference type="AlphaFoldDB" id="A0ABD0KSU2"/>
<feature type="non-terminal residue" evidence="2">
    <location>
        <position position="1"/>
    </location>
</feature>
<proteinExistence type="predicted"/>
<protein>
    <submittedName>
        <fullName evidence="2">Uncharacterized protein</fullName>
    </submittedName>
</protein>
<sequence length="299" mass="31858">EPPSEILTPGVANATYSPDSDPSSVHFATNGVENTYAKVNKPEKGGDVYSVANKGPKAAASRGAANSDVYHELEGDGAETDHYSVPDDAESSKRKGDNGYELAAAKLSMAPNTTPRNTGLNRAKGSADSKPSCGFSPGAEREDEYNKLAIQTPRVASPAIPDTDNTYNHLDEHKHGAPTDQTGGNEYSLAKPDEAVSSKSTGNSRRQDYVNVNPNTSPREDEYHNLDFDSGHAPNSAIRSTGTTGGQDEYNHLQADGPGFKVQGEDDHYNALDFDSHGQVQKGDDGMVYSHLDDDQSAV</sequence>
<feature type="compositionally biased region" description="Basic and acidic residues" evidence="1">
    <location>
        <begin position="263"/>
        <end position="276"/>
    </location>
</feature>
<gene>
    <name evidence="2" type="ORF">BaRGS_00018663</name>
</gene>